<evidence type="ECO:0000313" key="9">
    <source>
        <dbReference type="EMBL" id="KIY21845.1"/>
    </source>
</evidence>
<protein>
    <recommendedName>
        <fullName evidence="11">Quaternary ammonium compound efflux SMR transporter SugE</fullName>
    </recommendedName>
</protein>
<evidence type="ECO:0000256" key="6">
    <source>
        <dbReference type="ARBA" id="ARBA00023136"/>
    </source>
</evidence>
<evidence type="ECO:0000256" key="7">
    <source>
        <dbReference type="RuleBase" id="RU003942"/>
    </source>
</evidence>
<evidence type="ECO:0000256" key="5">
    <source>
        <dbReference type="ARBA" id="ARBA00022989"/>
    </source>
</evidence>
<dbReference type="PANTHER" id="PTHR30561">
    <property type="entry name" value="SMR FAMILY PROTON-DEPENDENT DRUG EFFLUX TRANSPORTER SUGE"/>
    <property type="match status" value="1"/>
</dbReference>
<dbReference type="Proteomes" id="UP000032512">
    <property type="component" value="Unassembled WGS sequence"/>
</dbReference>
<keyword evidence="4 7" id="KW-0812">Transmembrane</keyword>
<comment type="subcellular location">
    <subcellularLocation>
        <location evidence="1 7">Cell membrane</location>
        <topology evidence="1 7">Multi-pass membrane protein</topology>
    </subcellularLocation>
</comment>
<comment type="caution">
    <text evidence="9">The sequence shown here is derived from an EMBL/GenBank/DDBJ whole genome shotgun (WGS) entry which is preliminary data.</text>
</comment>
<dbReference type="SUPFAM" id="SSF103481">
    <property type="entry name" value="Multidrug resistance efflux transporter EmrE"/>
    <property type="match status" value="1"/>
</dbReference>
<feature type="transmembrane region" description="Helical" evidence="8">
    <location>
        <begin position="58"/>
        <end position="78"/>
    </location>
</feature>
<dbReference type="NCBIfam" id="NF008512">
    <property type="entry name" value="PRK11431.1"/>
    <property type="match status" value="1"/>
</dbReference>
<dbReference type="RefSeq" id="WP_044393978.1">
    <property type="nucleotide sequence ID" value="NZ_JXIQ01000092.1"/>
</dbReference>
<dbReference type="OrthoDB" id="21828at2"/>
<evidence type="ECO:0000256" key="1">
    <source>
        <dbReference type="ARBA" id="ARBA00004651"/>
    </source>
</evidence>
<evidence type="ECO:0000313" key="10">
    <source>
        <dbReference type="Proteomes" id="UP000032512"/>
    </source>
</evidence>
<dbReference type="InterPro" id="IPR000390">
    <property type="entry name" value="Small_drug/metabolite_transptr"/>
</dbReference>
<comment type="similarity">
    <text evidence="7">Belongs to the drug/metabolite transporter (DMT) superfamily. Small multidrug resistance (SMR) (TC 2.A.7.1) family.</text>
</comment>
<evidence type="ECO:0008006" key="11">
    <source>
        <dbReference type="Google" id="ProtNLM"/>
    </source>
</evidence>
<evidence type="ECO:0000256" key="3">
    <source>
        <dbReference type="ARBA" id="ARBA00022475"/>
    </source>
</evidence>
<dbReference type="Gene3D" id="1.10.3730.20">
    <property type="match status" value="1"/>
</dbReference>
<organism evidence="9 10">
    <name type="scientific">Mesobacillus subterraneus</name>
    <dbReference type="NCBI Taxonomy" id="285983"/>
    <lineage>
        <taxon>Bacteria</taxon>
        <taxon>Bacillati</taxon>
        <taxon>Bacillota</taxon>
        <taxon>Bacilli</taxon>
        <taxon>Bacillales</taxon>
        <taxon>Bacillaceae</taxon>
        <taxon>Mesobacillus</taxon>
    </lineage>
</organism>
<reference evidence="9 10" key="1">
    <citation type="submission" date="2015-01" db="EMBL/GenBank/DDBJ databases">
        <title>Draft genome sequences of the supercritical CO2 tolerant bacteria Bacillus subterraneus MITOT1 and Bacillus cereus MIT0214.</title>
        <authorList>
            <person name="Peet K.C."/>
            <person name="Thompson J.R."/>
        </authorList>
    </citation>
    <scope>NUCLEOTIDE SEQUENCE [LARGE SCALE GENOMIC DNA]</scope>
    <source>
        <strain evidence="9 10">MITOT1</strain>
    </source>
</reference>
<evidence type="ECO:0000256" key="4">
    <source>
        <dbReference type="ARBA" id="ARBA00022692"/>
    </source>
</evidence>
<sequence>MAWIFLVIAGLFEVVWAIGLKYTDGFTKLYPSLITIAGMGISFYFLSMAVKTLPIGTAYAIWTGIGAAGAVLLGIVLFGEPRSLLRLLFVAFILIGIIGLKATSGSN</sequence>
<feature type="transmembrane region" description="Helical" evidence="8">
    <location>
        <begin position="27"/>
        <end position="46"/>
    </location>
</feature>
<evidence type="ECO:0000256" key="2">
    <source>
        <dbReference type="ARBA" id="ARBA00022448"/>
    </source>
</evidence>
<dbReference type="FunFam" id="1.10.3730.20:FF:000001">
    <property type="entry name" value="Quaternary ammonium compound resistance transporter SugE"/>
    <property type="match status" value="1"/>
</dbReference>
<dbReference type="EMBL" id="JXIQ01000092">
    <property type="protein sequence ID" value="KIY21845.1"/>
    <property type="molecule type" value="Genomic_DNA"/>
</dbReference>
<keyword evidence="6 8" id="KW-0472">Membrane</keyword>
<accession>A0A0D6Z930</accession>
<keyword evidence="3" id="KW-1003">Cell membrane</keyword>
<dbReference type="InterPro" id="IPR037185">
    <property type="entry name" value="EmrE-like"/>
</dbReference>
<dbReference type="GO" id="GO:0005886">
    <property type="term" value="C:plasma membrane"/>
    <property type="evidence" value="ECO:0007669"/>
    <property type="project" value="UniProtKB-SubCell"/>
</dbReference>
<dbReference type="PATRIC" id="fig|285983.3.peg.991"/>
<dbReference type="GO" id="GO:0022857">
    <property type="term" value="F:transmembrane transporter activity"/>
    <property type="evidence" value="ECO:0007669"/>
    <property type="project" value="InterPro"/>
</dbReference>
<keyword evidence="2" id="KW-0813">Transport</keyword>
<dbReference type="InterPro" id="IPR045324">
    <property type="entry name" value="Small_multidrug_res"/>
</dbReference>
<dbReference type="AlphaFoldDB" id="A0A0D6Z930"/>
<dbReference type="PANTHER" id="PTHR30561:SF0">
    <property type="entry name" value="GUANIDINIUM EXPORTER"/>
    <property type="match status" value="1"/>
</dbReference>
<evidence type="ECO:0000256" key="8">
    <source>
        <dbReference type="SAM" id="Phobius"/>
    </source>
</evidence>
<dbReference type="Pfam" id="PF00893">
    <property type="entry name" value="Multi_Drug_Res"/>
    <property type="match status" value="1"/>
</dbReference>
<name>A0A0D6Z930_9BACI</name>
<keyword evidence="5 8" id="KW-1133">Transmembrane helix</keyword>
<feature type="transmembrane region" description="Helical" evidence="8">
    <location>
        <begin position="84"/>
        <end position="103"/>
    </location>
</feature>
<gene>
    <name evidence="9" type="ORF">UB32_11620</name>
</gene>
<keyword evidence="10" id="KW-1185">Reference proteome</keyword>
<proteinExistence type="inferred from homology"/>